<dbReference type="InterPro" id="IPR013785">
    <property type="entry name" value="Aldolase_TIM"/>
</dbReference>
<dbReference type="EC" id="5.1.3.1" evidence="7 10"/>
<feature type="binding site" evidence="10 14">
    <location>
        <begin position="207"/>
        <end position="208"/>
    </location>
    <ligand>
        <name>substrate</name>
    </ligand>
</feature>
<dbReference type="Gene3D" id="3.20.20.70">
    <property type="entry name" value="Aldolase class I"/>
    <property type="match status" value="1"/>
</dbReference>
<feature type="active site" description="Proton acceptor" evidence="10 12">
    <location>
        <position position="45"/>
    </location>
</feature>
<proteinExistence type="inferred from homology"/>
<dbReference type="PIRSF" id="PIRSF001461">
    <property type="entry name" value="RPE"/>
    <property type="match status" value="1"/>
</dbReference>
<comment type="function">
    <text evidence="10">Catalyzes the reversible epimerization of D-ribulose 5-phosphate to D-xylulose 5-phosphate.</text>
</comment>
<comment type="pathway">
    <text evidence="10">Carbohydrate degradation.</text>
</comment>
<sequence length="231" mass="23922">MNPPGERPSRNAPRVSPSLLAADLGRFADGARACVEAGADWLHFDVMDGRFVPNLTFGAELVRALRPHSDTPFDVHLMVERPDAYVEPFAEAGASSLTVHAEASPHLQRTLAAIRAAGCRAGVALNPHTRPDVLAYVAGDLDLVLVMTVNPGFGGQEFLPAAAGKVADLRRLREQTGASFLISVDGGVDDETAPGLVRDGADVLVAGSFVFGHPDGVSGGVAALRAAAAGA</sequence>
<evidence type="ECO:0000256" key="3">
    <source>
        <dbReference type="ARBA" id="ARBA00001941"/>
    </source>
</evidence>
<keyword evidence="8 10" id="KW-0479">Metal-binding</keyword>
<dbReference type="InterPro" id="IPR026019">
    <property type="entry name" value="Ribul_P_3_epim"/>
</dbReference>
<dbReference type="PROSITE" id="PS01086">
    <property type="entry name" value="RIBUL_P_3_EPIMER_2"/>
    <property type="match status" value="1"/>
</dbReference>
<evidence type="ECO:0000256" key="8">
    <source>
        <dbReference type="ARBA" id="ARBA00022723"/>
    </source>
</evidence>
<evidence type="ECO:0000256" key="11">
    <source>
        <dbReference type="PIRNR" id="PIRNR001461"/>
    </source>
</evidence>
<evidence type="ECO:0000313" key="15">
    <source>
        <dbReference type="EMBL" id="CAA9234287.1"/>
    </source>
</evidence>
<evidence type="ECO:0000256" key="13">
    <source>
        <dbReference type="PIRSR" id="PIRSR001461-2"/>
    </source>
</evidence>
<dbReference type="GO" id="GO:0004750">
    <property type="term" value="F:D-ribulose-phosphate 3-epimerase activity"/>
    <property type="evidence" value="ECO:0007669"/>
    <property type="project" value="UniProtKB-UniRule"/>
</dbReference>
<feature type="binding site" evidence="10 13">
    <location>
        <position position="43"/>
    </location>
    <ligand>
        <name>a divalent metal cation</name>
        <dbReference type="ChEBI" id="CHEBI:60240"/>
    </ligand>
</feature>
<keyword evidence="10 11" id="KW-0119">Carbohydrate metabolism</keyword>
<dbReference type="EMBL" id="CADCTO010000151">
    <property type="protein sequence ID" value="CAA9234287.1"/>
    <property type="molecule type" value="Genomic_DNA"/>
</dbReference>
<keyword evidence="13" id="KW-0170">Cobalt</keyword>
<evidence type="ECO:0000256" key="14">
    <source>
        <dbReference type="PIRSR" id="PIRSR001461-3"/>
    </source>
</evidence>
<keyword evidence="13" id="KW-0464">Manganese</keyword>
<dbReference type="GO" id="GO:0005737">
    <property type="term" value="C:cytoplasm"/>
    <property type="evidence" value="ECO:0007669"/>
    <property type="project" value="UniProtKB-ARBA"/>
</dbReference>
<accession>A0A6J4HY07</accession>
<feature type="binding site" evidence="10 13">
    <location>
        <position position="76"/>
    </location>
    <ligand>
        <name>a divalent metal cation</name>
        <dbReference type="ChEBI" id="CHEBI:60240"/>
    </ligand>
</feature>
<dbReference type="FunFam" id="3.20.20.70:FF:000004">
    <property type="entry name" value="Ribulose-phosphate 3-epimerase"/>
    <property type="match status" value="1"/>
</dbReference>
<gene>
    <name evidence="10" type="primary">rpe</name>
    <name evidence="15" type="ORF">AVDCRST_MAG63-1257</name>
</gene>
<evidence type="ECO:0000256" key="2">
    <source>
        <dbReference type="ARBA" id="ARBA00001936"/>
    </source>
</evidence>
<evidence type="ECO:0000256" key="5">
    <source>
        <dbReference type="ARBA" id="ARBA00001954"/>
    </source>
</evidence>
<organism evidence="15">
    <name type="scientific">uncultured Armatimonadetes bacterium</name>
    <dbReference type="NCBI Taxonomy" id="157466"/>
    <lineage>
        <taxon>Bacteria</taxon>
        <taxon>Bacillati</taxon>
        <taxon>Armatimonadota</taxon>
        <taxon>environmental samples</taxon>
    </lineage>
</organism>
<evidence type="ECO:0000256" key="4">
    <source>
        <dbReference type="ARBA" id="ARBA00001947"/>
    </source>
</evidence>
<dbReference type="NCBIfam" id="NF004076">
    <property type="entry name" value="PRK05581.1-4"/>
    <property type="match status" value="1"/>
</dbReference>
<feature type="binding site" evidence="10 14">
    <location>
        <begin position="152"/>
        <end position="155"/>
    </location>
    <ligand>
        <name>substrate</name>
    </ligand>
</feature>
<feature type="binding site" evidence="10 13">
    <location>
        <position position="45"/>
    </location>
    <ligand>
        <name>a divalent metal cation</name>
        <dbReference type="ChEBI" id="CHEBI:60240"/>
    </ligand>
</feature>
<dbReference type="InterPro" id="IPR000056">
    <property type="entry name" value="Ribul_P_3_epim-like"/>
</dbReference>
<dbReference type="Pfam" id="PF00834">
    <property type="entry name" value="Ribul_P_3_epim"/>
    <property type="match status" value="1"/>
</dbReference>
<comment type="similarity">
    <text evidence="6 10 11">Belongs to the ribulose-phosphate 3-epimerase family.</text>
</comment>
<dbReference type="HAMAP" id="MF_02227">
    <property type="entry name" value="RPE"/>
    <property type="match status" value="1"/>
</dbReference>
<keyword evidence="9 10" id="KW-0413">Isomerase</keyword>
<feature type="binding site" evidence="10 13">
    <location>
        <position position="185"/>
    </location>
    <ligand>
        <name>a divalent metal cation</name>
        <dbReference type="ChEBI" id="CHEBI:60240"/>
    </ligand>
</feature>
<comment type="cofactor">
    <cofactor evidence="5">
        <name>Fe(2+)</name>
        <dbReference type="ChEBI" id="CHEBI:29033"/>
    </cofactor>
</comment>
<name>A0A6J4HY07_9BACT</name>
<protein>
    <recommendedName>
        <fullName evidence="7 10">Ribulose-phosphate 3-epimerase</fullName>
        <ecNumber evidence="7 10">5.1.3.1</ecNumber>
    </recommendedName>
</protein>
<evidence type="ECO:0000256" key="1">
    <source>
        <dbReference type="ARBA" id="ARBA00001782"/>
    </source>
</evidence>
<evidence type="ECO:0000256" key="10">
    <source>
        <dbReference type="HAMAP-Rule" id="MF_02227"/>
    </source>
</evidence>
<evidence type="ECO:0000256" key="6">
    <source>
        <dbReference type="ARBA" id="ARBA00009541"/>
    </source>
</evidence>
<evidence type="ECO:0000256" key="9">
    <source>
        <dbReference type="ARBA" id="ARBA00023235"/>
    </source>
</evidence>
<dbReference type="GO" id="GO:0019323">
    <property type="term" value="P:pentose catabolic process"/>
    <property type="evidence" value="ECO:0007669"/>
    <property type="project" value="UniProtKB-UniRule"/>
</dbReference>
<dbReference type="SUPFAM" id="SSF51366">
    <property type="entry name" value="Ribulose-phoshate binding barrel"/>
    <property type="match status" value="1"/>
</dbReference>
<comment type="cofactor">
    <cofactor evidence="3">
        <name>Co(2+)</name>
        <dbReference type="ChEBI" id="CHEBI:48828"/>
    </cofactor>
</comment>
<comment type="cofactor">
    <cofactor evidence="2">
        <name>Mn(2+)</name>
        <dbReference type="ChEBI" id="CHEBI:29035"/>
    </cofactor>
</comment>
<dbReference type="PANTHER" id="PTHR11749">
    <property type="entry name" value="RIBULOSE-5-PHOSPHATE-3-EPIMERASE"/>
    <property type="match status" value="1"/>
</dbReference>
<dbReference type="GO" id="GO:0006098">
    <property type="term" value="P:pentose-phosphate shunt"/>
    <property type="evidence" value="ECO:0007669"/>
    <property type="project" value="UniProtKB-UniRule"/>
</dbReference>
<dbReference type="AlphaFoldDB" id="A0A6J4HY07"/>
<comment type="cofactor">
    <cofactor evidence="4">
        <name>Zn(2+)</name>
        <dbReference type="ChEBI" id="CHEBI:29105"/>
    </cofactor>
</comment>
<keyword evidence="13" id="KW-0862">Zinc</keyword>
<feature type="binding site" evidence="14">
    <location>
        <position position="187"/>
    </location>
    <ligand>
        <name>substrate</name>
    </ligand>
</feature>
<dbReference type="PROSITE" id="PS01085">
    <property type="entry name" value="RIBUL_P_3_EPIMER_1"/>
    <property type="match status" value="1"/>
</dbReference>
<comment type="catalytic activity">
    <reaction evidence="1 10 11">
        <text>D-ribulose 5-phosphate = D-xylulose 5-phosphate</text>
        <dbReference type="Rhea" id="RHEA:13677"/>
        <dbReference type="ChEBI" id="CHEBI:57737"/>
        <dbReference type="ChEBI" id="CHEBI:58121"/>
        <dbReference type="EC" id="5.1.3.1"/>
    </reaction>
</comment>
<evidence type="ECO:0000256" key="7">
    <source>
        <dbReference type="ARBA" id="ARBA00013188"/>
    </source>
</evidence>
<comment type="cofactor">
    <cofactor evidence="10 13">
        <name>a divalent metal cation</name>
        <dbReference type="ChEBI" id="CHEBI:60240"/>
    </cofactor>
    <text evidence="10 13">Binds 1 divalent metal cation per subunit.</text>
</comment>
<reference evidence="15" key="1">
    <citation type="submission" date="2020-02" db="EMBL/GenBank/DDBJ databases">
        <authorList>
            <person name="Meier V. D."/>
        </authorList>
    </citation>
    <scope>NUCLEOTIDE SEQUENCE</scope>
    <source>
        <strain evidence="15">AVDCRST_MAG63</strain>
    </source>
</reference>
<dbReference type="CDD" id="cd00429">
    <property type="entry name" value="RPE"/>
    <property type="match status" value="1"/>
</dbReference>
<dbReference type="GO" id="GO:0046872">
    <property type="term" value="F:metal ion binding"/>
    <property type="evidence" value="ECO:0007669"/>
    <property type="project" value="UniProtKB-UniRule"/>
</dbReference>
<dbReference type="InterPro" id="IPR011060">
    <property type="entry name" value="RibuloseP-bd_barrel"/>
</dbReference>
<feature type="active site" description="Proton donor" evidence="10 12">
    <location>
        <position position="185"/>
    </location>
</feature>
<feature type="binding site" evidence="10 14">
    <location>
        <position position="18"/>
    </location>
    <ligand>
        <name>substrate</name>
    </ligand>
</feature>
<feature type="binding site" evidence="10 14">
    <location>
        <position position="76"/>
    </location>
    <ligand>
        <name>substrate</name>
    </ligand>
</feature>
<dbReference type="NCBIfam" id="TIGR01163">
    <property type="entry name" value="rpe"/>
    <property type="match status" value="1"/>
</dbReference>
<feature type="binding site" evidence="10">
    <location>
        <begin position="185"/>
        <end position="187"/>
    </location>
    <ligand>
        <name>substrate</name>
    </ligand>
</feature>
<evidence type="ECO:0000256" key="12">
    <source>
        <dbReference type="PIRSR" id="PIRSR001461-1"/>
    </source>
</evidence>